<dbReference type="EnsemblBacteria" id="AAM73033">
    <property type="protein sequence ID" value="AAM73033"/>
    <property type="gene ID" value="CT1812"/>
</dbReference>
<keyword evidence="2" id="KW-0812">Transmembrane</keyword>
<feature type="compositionally biased region" description="Polar residues" evidence="1">
    <location>
        <begin position="12"/>
        <end position="25"/>
    </location>
</feature>
<name>Q8KBH5_CHLTE</name>
<dbReference type="OrthoDB" id="597498at2"/>
<keyword evidence="2" id="KW-0472">Membrane</keyword>
<dbReference type="SUPFAM" id="SSF48452">
    <property type="entry name" value="TPR-like"/>
    <property type="match status" value="1"/>
</dbReference>
<evidence type="ECO:0000256" key="2">
    <source>
        <dbReference type="SAM" id="Phobius"/>
    </source>
</evidence>
<dbReference type="eggNOG" id="COG1729">
    <property type="taxonomic scope" value="Bacteria"/>
</dbReference>
<protein>
    <submittedName>
        <fullName evidence="3">Uncharacterized protein</fullName>
    </submittedName>
</protein>
<dbReference type="HOGENOM" id="CLU_096069_1_0_10"/>
<dbReference type="KEGG" id="cte:CT1812"/>
<dbReference type="InterPro" id="IPR019734">
    <property type="entry name" value="TPR_rpt"/>
</dbReference>
<reference evidence="3 4" key="1">
    <citation type="journal article" date="2002" name="Proc. Natl. Acad. Sci. U.S.A.">
        <title>The complete genome sequence of Chlorobium tepidum TLS, a photosynthetic, anaerobic, green-sulfur bacterium.</title>
        <authorList>
            <person name="Eisen J.A."/>
            <person name="Nelson K.E."/>
            <person name="Paulsen I.T."/>
            <person name="Heidelberg J.F."/>
            <person name="Wu M."/>
            <person name="Dodson R.J."/>
            <person name="Deboy R."/>
            <person name="Gwinn M.L."/>
            <person name="Nelson W.C."/>
            <person name="Haft D.H."/>
            <person name="Hickey E.K."/>
            <person name="Peterson J.D."/>
            <person name="Durkin A.S."/>
            <person name="Kolonay J.L."/>
            <person name="Yang F."/>
            <person name="Holt I."/>
            <person name="Umayam L.A."/>
            <person name="Mason T."/>
            <person name="Brenner M."/>
            <person name="Shea T.P."/>
            <person name="Parksey D."/>
            <person name="Nierman W.C."/>
            <person name="Feldblyum T.V."/>
            <person name="Hansen C.L."/>
            <person name="Craven M.B."/>
            <person name="Radune D."/>
            <person name="Vamathevan J."/>
            <person name="Khouri H."/>
            <person name="White O."/>
            <person name="Gruber T.M."/>
            <person name="Ketchum K.A."/>
            <person name="Venter J.C."/>
            <person name="Tettelin H."/>
            <person name="Bryant D.A."/>
            <person name="Fraser C.M."/>
        </authorList>
    </citation>
    <scope>NUCLEOTIDE SEQUENCE [LARGE SCALE GENOMIC DNA]</scope>
    <source>
        <strain evidence="4">ATCC 49652 / DSM 12025 / NBRC 103806 / TLS</strain>
    </source>
</reference>
<evidence type="ECO:0000313" key="4">
    <source>
        <dbReference type="Proteomes" id="UP000001007"/>
    </source>
</evidence>
<dbReference type="InterPro" id="IPR011990">
    <property type="entry name" value="TPR-like_helical_dom_sf"/>
</dbReference>
<gene>
    <name evidence="3" type="ordered locus">CT1812</name>
</gene>
<proteinExistence type="predicted"/>
<dbReference type="Pfam" id="PF13174">
    <property type="entry name" value="TPR_6"/>
    <property type="match status" value="1"/>
</dbReference>
<dbReference type="AlphaFoldDB" id="Q8KBH5"/>
<accession>Q8KBH5</accession>
<dbReference type="EMBL" id="AE006470">
    <property type="protein sequence ID" value="AAM73033.1"/>
    <property type="molecule type" value="Genomic_DNA"/>
</dbReference>
<feature type="region of interest" description="Disordered" evidence="1">
    <location>
        <begin position="1"/>
        <end position="25"/>
    </location>
</feature>
<keyword evidence="2" id="KW-1133">Transmembrane helix</keyword>
<dbReference type="STRING" id="194439.CT1812"/>
<sequence length="247" mass="26485">MTRNDSGDLISRNDSTNHMNTTQPQKMLPEATFSDRMLEIGIKYKKQLTALVVVICLAAGGTLFWMQKTKVDEVQASLALAKITPWIEMGDVNKAVNGEGSIKGLNSIIKTWGGTPSGKTARLYMAYILLNSGKPDDALSIYKGFSSDNKDLQASALAGAAACHVQKKAFAEAAPEYEKASETAENETLKSMYLTKAAESYSAAGQADKAAKLYDQVIKTWPATSSAGMAQRALLRLAGAGVQIPQI</sequence>
<keyword evidence="4" id="KW-1185">Reference proteome</keyword>
<evidence type="ECO:0000313" key="3">
    <source>
        <dbReference type="EMBL" id="AAM73033.1"/>
    </source>
</evidence>
<evidence type="ECO:0000256" key="1">
    <source>
        <dbReference type="SAM" id="MobiDB-lite"/>
    </source>
</evidence>
<feature type="transmembrane region" description="Helical" evidence="2">
    <location>
        <begin position="48"/>
        <end position="66"/>
    </location>
</feature>
<organism evidence="3 4">
    <name type="scientific">Chlorobaculum tepidum (strain ATCC 49652 / DSM 12025 / NBRC 103806 / TLS)</name>
    <name type="common">Chlorobium tepidum</name>
    <dbReference type="NCBI Taxonomy" id="194439"/>
    <lineage>
        <taxon>Bacteria</taxon>
        <taxon>Pseudomonadati</taxon>
        <taxon>Chlorobiota</taxon>
        <taxon>Chlorobiia</taxon>
        <taxon>Chlorobiales</taxon>
        <taxon>Chlorobiaceae</taxon>
        <taxon>Chlorobaculum</taxon>
    </lineage>
</organism>
<dbReference type="Gene3D" id="1.25.40.10">
    <property type="entry name" value="Tetratricopeptide repeat domain"/>
    <property type="match status" value="1"/>
</dbReference>
<dbReference type="Proteomes" id="UP000001007">
    <property type="component" value="Chromosome"/>
</dbReference>